<evidence type="ECO:0000256" key="3">
    <source>
        <dbReference type="ARBA" id="ARBA00022692"/>
    </source>
</evidence>
<dbReference type="InterPro" id="IPR052159">
    <property type="entry name" value="Competence_DNA_uptake"/>
</dbReference>
<dbReference type="PANTHER" id="PTHR30619:SF1">
    <property type="entry name" value="RECOMBINATION PROTEIN 2"/>
    <property type="match status" value="1"/>
</dbReference>
<dbReference type="Pfam" id="PF13567">
    <property type="entry name" value="DUF4131"/>
    <property type="match status" value="1"/>
</dbReference>
<dbReference type="InterPro" id="IPR025405">
    <property type="entry name" value="DUF4131"/>
</dbReference>
<feature type="transmembrane region" description="Helical" evidence="6">
    <location>
        <begin position="461"/>
        <end position="479"/>
    </location>
</feature>
<evidence type="ECO:0000256" key="1">
    <source>
        <dbReference type="ARBA" id="ARBA00004651"/>
    </source>
</evidence>
<feature type="transmembrane region" description="Helical" evidence="6">
    <location>
        <begin position="365"/>
        <end position="382"/>
    </location>
</feature>
<evidence type="ECO:0000256" key="4">
    <source>
        <dbReference type="ARBA" id="ARBA00022989"/>
    </source>
</evidence>
<evidence type="ECO:0000256" key="2">
    <source>
        <dbReference type="ARBA" id="ARBA00022475"/>
    </source>
</evidence>
<keyword evidence="5 6" id="KW-0472">Membrane</keyword>
<feature type="transmembrane region" description="Helical" evidence="6">
    <location>
        <begin position="491"/>
        <end position="509"/>
    </location>
</feature>
<feature type="transmembrane region" description="Helical" evidence="6">
    <location>
        <begin position="260"/>
        <end position="279"/>
    </location>
</feature>
<dbReference type="InterPro" id="IPR004477">
    <property type="entry name" value="ComEC_N"/>
</dbReference>
<dbReference type="AlphaFoldDB" id="A0A3E1YDK1"/>
<evidence type="ECO:0000259" key="7">
    <source>
        <dbReference type="Pfam" id="PF03772"/>
    </source>
</evidence>
<keyword evidence="4 6" id="KW-1133">Transmembrane helix</keyword>
<dbReference type="NCBIfam" id="TIGR00360">
    <property type="entry name" value="ComEC_N-term"/>
    <property type="match status" value="1"/>
</dbReference>
<feature type="transmembrane region" description="Helical" evidence="6">
    <location>
        <begin position="69"/>
        <end position="88"/>
    </location>
</feature>
<dbReference type="PANTHER" id="PTHR30619">
    <property type="entry name" value="DNA INTERNALIZATION/COMPETENCE PROTEIN COMEC/REC2"/>
    <property type="match status" value="1"/>
</dbReference>
<keyword evidence="3 6" id="KW-0812">Transmembrane</keyword>
<dbReference type="Pfam" id="PF03772">
    <property type="entry name" value="Competence"/>
    <property type="match status" value="1"/>
</dbReference>
<accession>A0A3E1YDK1</accession>
<sequence>MQFEKIEPILTRWKRQPFLRIITPMVVGVIVGKAYSANIFFVYTLFFICILLLLYLQILPIFRAQFSSWLTGLLVYFLMFSNGYWITYKVDLRHSSSYFGHFLSPTSLCLVEISSFEEKKNTFRGLATIKAVFAPPEWKFTIGKIILYWPKTMNLQTGSRFITNLQPQLIKYSGNPGSFNYQEFAANQQLFYQASLYKSKIIALKSQSSYNWLNNATEYCVQQFRKYMGEGPEAGMAEALLIGYKQDLDKQVVSDYSTTGIVHIIAISGMHLALLYSSLLAILKVLPKRKLFMLLQAAIILSVLWAFALLTGASASVLRAVVMATMLVIGKFVIKQYSNSFNAFIASAFLLLSYDPYLLSDLGFQLSYLAVAGILIVYQPLYQSIKIKNKWIDLIWQSVAISLAAQLFTTPLSLFCFHQFPNYFLIANLITIPLSTIAIYGEIILLLTASFPLIPYWVGKGLWFLIHLMNVFVAWLAKLPGASVYNIHCNFIQAWLLYLLIAFLLLWRLKQWRPGLYWMLLCSWLIFLVKAYNIYYTRKQRILIVYNLPKQTAVDCIYGDMVNGFSDSDSSVLQATRSYYHATSGRSATIYRRHLSFCNKTIVIIDTLPIACSKHRWKADYLIVTNNTKASLYQLNRLYDFQTLIITAFNKRYMVEQWKKDCLHSNQTYYDMNEKGAFILNIK</sequence>
<dbReference type="GO" id="GO:0005886">
    <property type="term" value="C:plasma membrane"/>
    <property type="evidence" value="ECO:0007669"/>
    <property type="project" value="UniProtKB-SubCell"/>
</dbReference>
<proteinExistence type="predicted"/>
<keyword evidence="2" id="KW-1003">Cell membrane</keyword>
<evidence type="ECO:0000256" key="6">
    <source>
        <dbReference type="SAM" id="Phobius"/>
    </source>
</evidence>
<reference evidence="9 10" key="1">
    <citation type="submission" date="2018-07" db="EMBL/GenBank/DDBJ databases">
        <title>Chitinophaga K2CV101002-2 sp. nov., isolated from a monsoon evergreen broad-leaved forest soil.</title>
        <authorList>
            <person name="Lv Y."/>
        </authorList>
    </citation>
    <scope>NUCLEOTIDE SEQUENCE [LARGE SCALE GENOMIC DNA]</scope>
    <source>
        <strain evidence="9 10">GDMCC 1.1288</strain>
    </source>
</reference>
<evidence type="ECO:0000313" key="9">
    <source>
        <dbReference type="EMBL" id="RFS24084.1"/>
    </source>
</evidence>
<comment type="caution">
    <text evidence="9">The sequence shown here is derived from an EMBL/GenBank/DDBJ whole genome shotgun (WGS) entry which is preliminary data.</text>
</comment>
<feature type="transmembrane region" description="Helical" evidence="6">
    <location>
        <begin position="341"/>
        <end position="359"/>
    </location>
</feature>
<gene>
    <name evidence="9" type="ORF">DVR12_09385</name>
</gene>
<feature type="transmembrane region" description="Helical" evidence="6">
    <location>
        <begin position="291"/>
        <end position="310"/>
    </location>
</feature>
<feature type="transmembrane region" description="Helical" evidence="6">
    <location>
        <begin position="516"/>
        <end position="535"/>
    </location>
</feature>
<evidence type="ECO:0000259" key="8">
    <source>
        <dbReference type="Pfam" id="PF13567"/>
    </source>
</evidence>
<organism evidence="9 10">
    <name type="scientific">Chitinophaga silvatica</name>
    <dbReference type="NCBI Taxonomy" id="2282649"/>
    <lineage>
        <taxon>Bacteria</taxon>
        <taxon>Pseudomonadati</taxon>
        <taxon>Bacteroidota</taxon>
        <taxon>Chitinophagia</taxon>
        <taxon>Chitinophagales</taxon>
        <taxon>Chitinophagaceae</taxon>
        <taxon>Chitinophaga</taxon>
    </lineage>
</organism>
<feature type="transmembrane region" description="Helical" evidence="6">
    <location>
        <begin position="426"/>
        <end position="449"/>
    </location>
</feature>
<dbReference type="Proteomes" id="UP000260644">
    <property type="component" value="Unassembled WGS sequence"/>
</dbReference>
<name>A0A3E1YDK1_9BACT</name>
<dbReference type="OrthoDB" id="9761531at2"/>
<feature type="domain" description="ComEC/Rec2-related protein" evidence="7">
    <location>
        <begin position="240"/>
        <end position="510"/>
    </location>
</feature>
<protein>
    <submittedName>
        <fullName evidence="9">ComEC family competence protein</fullName>
    </submittedName>
</protein>
<evidence type="ECO:0000313" key="10">
    <source>
        <dbReference type="Proteomes" id="UP000260644"/>
    </source>
</evidence>
<dbReference type="EMBL" id="QPMM01000003">
    <property type="protein sequence ID" value="RFS24084.1"/>
    <property type="molecule type" value="Genomic_DNA"/>
</dbReference>
<evidence type="ECO:0000256" key="5">
    <source>
        <dbReference type="ARBA" id="ARBA00023136"/>
    </source>
</evidence>
<dbReference type="RefSeq" id="WP_116975405.1">
    <property type="nucleotide sequence ID" value="NZ_QPMM01000003.1"/>
</dbReference>
<keyword evidence="10" id="KW-1185">Reference proteome</keyword>
<feature type="transmembrane region" description="Helical" evidence="6">
    <location>
        <begin position="394"/>
        <end position="420"/>
    </location>
</feature>
<feature type="domain" description="DUF4131" evidence="8">
    <location>
        <begin position="45"/>
        <end position="200"/>
    </location>
</feature>
<feature type="transmembrane region" description="Helical" evidence="6">
    <location>
        <begin position="41"/>
        <end position="62"/>
    </location>
</feature>
<comment type="subcellular location">
    <subcellularLocation>
        <location evidence="1">Cell membrane</location>
        <topology evidence="1">Multi-pass membrane protein</topology>
    </subcellularLocation>
</comment>